<keyword evidence="4" id="KW-1185">Reference proteome</keyword>
<evidence type="ECO:0000256" key="2">
    <source>
        <dbReference type="SAM" id="Phobius"/>
    </source>
</evidence>
<dbReference type="EMBL" id="JBHUMB010000005">
    <property type="protein sequence ID" value="MFD2741967.1"/>
    <property type="molecule type" value="Genomic_DNA"/>
</dbReference>
<keyword evidence="2" id="KW-0472">Membrane</keyword>
<feature type="compositionally biased region" description="Basic and acidic residues" evidence="1">
    <location>
        <begin position="107"/>
        <end position="121"/>
    </location>
</feature>
<name>A0ABW5U932_9SPHI</name>
<protein>
    <recommendedName>
        <fullName evidence="5">Lipoprotein</fullName>
    </recommendedName>
</protein>
<comment type="caution">
    <text evidence="3">The sequence shown here is derived from an EMBL/GenBank/DDBJ whole genome shotgun (WGS) entry which is preliminary data.</text>
</comment>
<keyword evidence="2" id="KW-0812">Transmembrane</keyword>
<proteinExistence type="predicted"/>
<evidence type="ECO:0000256" key="1">
    <source>
        <dbReference type="SAM" id="MobiDB-lite"/>
    </source>
</evidence>
<evidence type="ECO:0000313" key="3">
    <source>
        <dbReference type="EMBL" id="MFD2741967.1"/>
    </source>
</evidence>
<dbReference type="RefSeq" id="WP_066753177.1">
    <property type="nucleotide sequence ID" value="NZ_JBHUMB010000005.1"/>
</dbReference>
<evidence type="ECO:0008006" key="5">
    <source>
        <dbReference type="Google" id="ProtNLM"/>
    </source>
</evidence>
<feature type="region of interest" description="Disordered" evidence="1">
    <location>
        <begin position="107"/>
        <end position="138"/>
    </location>
</feature>
<dbReference type="Proteomes" id="UP001597418">
    <property type="component" value="Unassembled WGS sequence"/>
</dbReference>
<evidence type="ECO:0000313" key="4">
    <source>
        <dbReference type="Proteomes" id="UP001597418"/>
    </source>
</evidence>
<organism evidence="3 4">
    <name type="scientific">Sphingobacterium populi</name>
    <dbReference type="NCBI Taxonomy" id="1812824"/>
    <lineage>
        <taxon>Bacteria</taxon>
        <taxon>Pseudomonadati</taxon>
        <taxon>Bacteroidota</taxon>
        <taxon>Sphingobacteriia</taxon>
        <taxon>Sphingobacteriales</taxon>
        <taxon>Sphingobacteriaceae</taxon>
        <taxon>Sphingobacterium</taxon>
    </lineage>
</organism>
<gene>
    <name evidence="3" type="ORF">ACFSQ6_01005</name>
</gene>
<accession>A0ABW5U932</accession>
<dbReference type="PROSITE" id="PS51257">
    <property type="entry name" value="PROKAR_LIPOPROTEIN"/>
    <property type="match status" value="1"/>
</dbReference>
<keyword evidence="2" id="KW-1133">Transmembrane helix</keyword>
<feature type="transmembrane region" description="Helical" evidence="2">
    <location>
        <begin position="147"/>
        <end position="168"/>
    </location>
</feature>
<reference evidence="4" key="1">
    <citation type="journal article" date="2019" name="Int. J. Syst. Evol. Microbiol.">
        <title>The Global Catalogue of Microorganisms (GCM) 10K type strain sequencing project: providing services to taxonomists for standard genome sequencing and annotation.</title>
        <authorList>
            <consortium name="The Broad Institute Genomics Platform"/>
            <consortium name="The Broad Institute Genome Sequencing Center for Infectious Disease"/>
            <person name="Wu L."/>
            <person name="Ma J."/>
        </authorList>
    </citation>
    <scope>NUCLEOTIDE SEQUENCE [LARGE SCALE GENOMIC DNA]</scope>
    <source>
        <strain evidence="4">KCTC 42247</strain>
    </source>
</reference>
<sequence>MSKILLIALTCFALSSCGLFRKSKRSEKSSEKVESTRNAQVKTDMTVVESGRINVNERSVTTFNGKTKIYPPKGSQVTIAPDGTITAEADSITQDTKRHTDAARDIAGEATKKLQHKKDSVEQEGQNQQIEQHKKESESKPSFFATWGMWIGIGMAVAIVIISIILYMRR</sequence>